<sequence>MEDEANATEVPRGVAVFGSPADVNASLASTSTYPDVNGTASPSAWPEDAVAVLLRELGEVVVGAGGVQDLLNCSEDDGGYRNGSWNSTWGGVGAGGGVEGKYYWALVLVLFPCLTLFGNVLVIMAVCRERALQTVTNYFIVSLALADLLVAVVVMPFAVYVLVSSSSTLTPCR</sequence>
<dbReference type="InterPro" id="IPR000276">
    <property type="entry name" value="GPCR_Rhodpsn"/>
</dbReference>
<keyword evidence="3" id="KW-1003">Cell membrane</keyword>
<comment type="caution">
    <text evidence="13">The sequence shown here is derived from an EMBL/GenBank/DDBJ whole genome shotgun (WGS) entry which is preliminary data.</text>
</comment>
<evidence type="ECO:0000256" key="2">
    <source>
        <dbReference type="ARBA" id="ARBA00010663"/>
    </source>
</evidence>
<evidence type="ECO:0000256" key="7">
    <source>
        <dbReference type="ARBA" id="ARBA00023136"/>
    </source>
</evidence>
<dbReference type="InterPro" id="IPR017452">
    <property type="entry name" value="GPCR_Rhodpsn_7TM"/>
</dbReference>
<evidence type="ECO:0000256" key="3">
    <source>
        <dbReference type="ARBA" id="ARBA00022475"/>
    </source>
</evidence>
<evidence type="ECO:0000256" key="4">
    <source>
        <dbReference type="ARBA" id="ARBA00022692"/>
    </source>
</evidence>
<feature type="transmembrane region" description="Helical" evidence="11">
    <location>
        <begin position="102"/>
        <end position="126"/>
    </location>
</feature>
<dbReference type="PANTHER" id="PTHR24248">
    <property type="entry name" value="ADRENERGIC RECEPTOR-RELATED G-PROTEIN COUPLED RECEPTOR"/>
    <property type="match status" value="1"/>
</dbReference>
<keyword evidence="7 11" id="KW-0472">Membrane</keyword>
<keyword evidence="10" id="KW-0807">Transducer</keyword>
<comment type="subcellular location">
    <subcellularLocation>
        <location evidence="1">Cell membrane</location>
        <topology evidence="1">Multi-pass membrane protein</topology>
    </subcellularLocation>
</comment>
<keyword evidence="9" id="KW-0675">Receptor</keyword>
<evidence type="ECO:0000256" key="10">
    <source>
        <dbReference type="ARBA" id="ARBA00023224"/>
    </source>
</evidence>
<keyword evidence="8" id="KW-1015">Disulfide bond</keyword>
<name>A0ABQ9IEL1_9NEOP</name>
<evidence type="ECO:0000256" key="11">
    <source>
        <dbReference type="SAM" id="Phobius"/>
    </source>
</evidence>
<accession>A0ABQ9IEL1</accession>
<evidence type="ECO:0000259" key="12">
    <source>
        <dbReference type="PROSITE" id="PS50262"/>
    </source>
</evidence>
<protein>
    <recommendedName>
        <fullName evidence="12">G-protein coupled receptors family 1 profile domain-containing protein</fullName>
    </recommendedName>
</protein>
<dbReference type="PANTHER" id="PTHR24248:SF125">
    <property type="entry name" value="DOPAMINE D2-LIKE RECEPTOR"/>
    <property type="match status" value="1"/>
</dbReference>
<keyword evidence="5 11" id="KW-1133">Transmembrane helix</keyword>
<evidence type="ECO:0000256" key="8">
    <source>
        <dbReference type="ARBA" id="ARBA00023157"/>
    </source>
</evidence>
<organism evidence="13 14">
    <name type="scientific">Dryococelus australis</name>
    <dbReference type="NCBI Taxonomy" id="614101"/>
    <lineage>
        <taxon>Eukaryota</taxon>
        <taxon>Metazoa</taxon>
        <taxon>Ecdysozoa</taxon>
        <taxon>Arthropoda</taxon>
        <taxon>Hexapoda</taxon>
        <taxon>Insecta</taxon>
        <taxon>Pterygota</taxon>
        <taxon>Neoptera</taxon>
        <taxon>Polyneoptera</taxon>
        <taxon>Phasmatodea</taxon>
        <taxon>Verophasmatodea</taxon>
        <taxon>Anareolatae</taxon>
        <taxon>Phasmatidae</taxon>
        <taxon>Eurycanthinae</taxon>
        <taxon>Dryococelus</taxon>
    </lineage>
</organism>
<comment type="similarity">
    <text evidence="2">Belongs to the G-protein coupled receptor 1 family.</text>
</comment>
<reference evidence="13 14" key="1">
    <citation type="submission" date="2023-02" db="EMBL/GenBank/DDBJ databases">
        <title>LHISI_Scaffold_Assembly.</title>
        <authorList>
            <person name="Stuart O.P."/>
            <person name="Cleave R."/>
            <person name="Magrath M.J.L."/>
            <person name="Mikheyev A.S."/>
        </authorList>
    </citation>
    <scope>NUCLEOTIDE SEQUENCE [LARGE SCALE GENOMIC DNA]</scope>
    <source>
        <strain evidence="13">Daus_M_001</strain>
        <tissue evidence="13">Leg muscle</tissue>
    </source>
</reference>
<evidence type="ECO:0000256" key="1">
    <source>
        <dbReference type="ARBA" id="ARBA00004651"/>
    </source>
</evidence>
<keyword evidence="14" id="KW-1185">Reference proteome</keyword>
<feature type="transmembrane region" description="Helical" evidence="11">
    <location>
        <begin position="138"/>
        <end position="163"/>
    </location>
</feature>
<evidence type="ECO:0000256" key="9">
    <source>
        <dbReference type="ARBA" id="ARBA00023170"/>
    </source>
</evidence>
<feature type="domain" description="G-protein coupled receptors family 1 profile" evidence="12">
    <location>
        <begin position="118"/>
        <end position="173"/>
    </location>
</feature>
<evidence type="ECO:0000256" key="5">
    <source>
        <dbReference type="ARBA" id="ARBA00022989"/>
    </source>
</evidence>
<evidence type="ECO:0000256" key="6">
    <source>
        <dbReference type="ARBA" id="ARBA00023040"/>
    </source>
</evidence>
<dbReference type="PRINTS" id="PR00237">
    <property type="entry name" value="GPCRRHODOPSN"/>
</dbReference>
<dbReference type="PROSITE" id="PS50262">
    <property type="entry name" value="G_PROTEIN_RECEP_F1_2"/>
    <property type="match status" value="1"/>
</dbReference>
<evidence type="ECO:0000313" key="13">
    <source>
        <dbReference type="EMBL" id="KAJ8895107.1"/>
    </source>
</evidence>
<dbReference type="EMBL" id="JARBHB010000001">
    <property type="protein sequence ID" value="KAJ8895107.1"/>
    <property type="molecule type" value="Genomic_DNA"/>
</dbReference>
<gene>
    <name evidence="13" type="ORF">PR048_000432</name>
</gene>
<keyword evidence="6" id="KW-0297">G-protein coupled receptor</keyword>
<keyword evidence="4 11" id="KW-0812">Transmembrane</keyword>
<dbReference type="Gene3D" id="1.20.1070.10">
    <property type="entry name" value="Rhodopsin 7-helix transmembrane proteins"/>
    <property type="match status" value="1"/>
</dbReference>
<dbReference type="Pfam" id="PF00001">
    <property type="entry name" value="7tm_1"/>
    <property type="match status" value="1"/>
</dbReference>
<evidence type="ECO:0000313" key="14">
    <source>
        <dbReference type="Proteomes" id="UP001159363"/>
    </source>
</evidence>
<dbReference type="SUPFAM" id="SSF81321">
    <property type="entry name" value="Family A G protein-coupled receptor-like"/>
    <property type="match status" value="1"/>
</dbReference>
<dbReference type="Proteomes" id="UP001159363">
    <property type="component" value="Chromosome 1"/>
</dbReference>
<proteinExistence type="inferred from homology"/>